<gene>
    <name evidence="1" type="ORF">P5673_026188</name>
</gene>
<keyword evidence="2" id="KW-1185">Reference proteome</keyword>
<accession>A0AAD9Q117</accession>
<sequence>MILLPSLIFLALNPGIAFAVAFYIDHWLIALKTSVIDLRGQVKREGGEVRVTDGSIPHMTEPKAFFAVILCIICYTEQHNTTMLSTSPSLSSINLWRTINATAMTTQVNKTSSRVNLTEGVSPNSSTVGIFKSGAIKWNQELTKEHGNTFINTANTIVEIIDNIYVNMSMYKGSYVIGFREGGYVSVKLQFHNADTDNVDQFIEFLRAGGGELLTDTVYIKLGNIADCIVTYVYTSLCDCSFMTYKRMITCRQPDIYGGEPCPEKCTTGHLIAGSQACSWDDLDAFECAASTPTHISTVLKSVQPTDLHGPGLCSLAASVSLLHQSLSSPFASNLLPMKIQAPRLIALLSGNIVWIEVTHPVPKVFLSTAVVDTWNKVVVALLVVPMVVICRGASRTLDHHKRFCQVALPSLEKMGCRAVKEERYMVDTSPYREQCMQL</sequence>
<reference evidence="1" key="2">
    <citation type="journal article" date="2023" name="Science">
        <title>Genomic signatures of disease resistance in endangered staghorn corals.</title>
        <authorList>
            <person name="Vollmer S.V."/>
            <person name="Selwyn J.D."/>
            <person name="Despard B.A."/>
            <person name="Roesel C.L."/>
        </authorList>
    </citation>
    <scope>NUCLEOTIDE SEQUENCE</scope>
    <source>
        <strain evidence="1">K2</strain>
    </source>
</reference>
<name>A0AAD9Q117_ACRCE</name>
<protein>
    <submittedName>
        <fullName evidence="1">Uncharacterized protein</fullName>
    </submittedName>
</protein>
<proteinExistence type="predicted"/>
<dbReference type="AlphaFoldDB" id="A0AAD9Q117"/>
<evidence type="ECO:0000313" key="1">
    <source>
        <dbReference type="EMBL" id="KAK2552749.1"/>
    </source>
</evidence>
<comment type="caution">
    <text evidence="1">The sequence shown here is derived from an EMBL/GenBank/DDBJ whole genome shotgun (WGS) entry which is preliminary data.</text>
</comment>
<dbReference type="Proteomes" id="UP001249851">
    <property type="component" value="Unassembled WGS sequence"/>
</dbReference>
<evidence type="ECO:0000313" key="2">
    <source>
        <dbReference type="Proteomes" id="UP001249851"/>
    </source>
</evidence>
<organism evidence="1 2">
    <name type="scientific">Acropora cervicornis</name>
    <name type="common">Staghorn coral</name>
    <dbReference type="NCBI Taxonomy" id="6130"/>
    <lineage>
        <taxon>Eukaryota</taxon>
        <taxon>Metazoa</taxon>
        <taxon>Cnidaria</taxon>
        <taxon>Anthozoa</taxon>
        <taxon>Hexacorallia</taxon>
        <taxon>Scleractinia</taxon>
        <taxon>Astrocoeniina</taxon>
        <taxon>Acroporidae</taxon>
        <taxon>Acropora</taxon>
    </lineage>
</organism>
<reference evidence="1" key="1">
    <citation type="journal article" date="2023" name="G3 (Bethesda)">
        <title>Whole genome assembly and annotation of the endangered Caribbean coral Acropora cervicornis.</title>
        <authorList>
            <person name="Selwyn J.D."/>
            <person name="Vollmer S.V."/>
        </authorList>
    </citation>
    <scope>NUCLEOTIDE SEQUENCE</scope>
    <source>
        <strain evidence="1">K2</strain>
    </source>
</reference>
<dbReference type="EMBL" id="JARQWQ010000084">
    <property type="protein sequence ID" value="KAK2552749.1"/>
    <property type="molecule type" value="Genomic_DNA"/>
</dbReference>